<name>A0ABR9J6U2_9MICC</name>
<dbReference type="Pfam" id="PF02786">
    <property type="entry name" value="CPSase_L_D2"/>
    <property type="match status" value="1"/>
</dbReference>
<dbReference type="SUPFAM" id="SSF56059">
    <property type="entry name" value="Glutathione synthetase ATP-binding domain-like"/>
    <property type="match status" value="1"/>
</dbReference>
<dbReference type="RefSeq" id="WP_192591413.1">
    <property type="nucleotide sequence ID" value="NZ_JADBEE010000001.1"/>
</dbReference>
<dbReference type="Gene3D" id="3.30.470.20">
    <property type="entry name" value="ATP-grasp fold, B domain"/>
    <property type="match status" value="1"/>
</dbReference>
<evidence type="ECO:0000259" key="3">
    <source>
        <dbReference type="PROSITE" id="PS50975"/>
    </source>
</evidence>
<dbReference type="PANTHER" id="PTHR21621">
    <property type="entry name" value="RIBOSOMAL PROTEIN S6 MODIFICATION PROTEIN"/>
    <property type="match status" value="1"/>
</dbReference>
<evidence type="ECO:0000313" key="5">
    <source>
        <dbReference type="Proteomes" id="UP000636579"/>
    </source>
</evidence>
<dbReference type="PROSITE" id="PS50975">
    <property type="entry name" value="ATP_GRASP"/>
    <property type="match status" value="1"/>
</dbReference>
<feature type="region of interest" description="Disordered" evidence="2">
    <location>
        <begin position="1"/>
        <end position="25"/>
    </location>
</feature>
<keyword evidence="1" id="KW-0067">ATP-binding</keyword>
<dbReference type="PANTHER" id="PTHR21621:SF0">
    <property type="entry name" value="BETA-CITRYLGLUTAMATE SYNTHASE B-RELATED"/>
    <property type="match status" value="1"/>
</dbReference>
<keyword evidence="1" id="KW-0547">Nucleotide-binding</keyword>
<evidence type="ECO:0000256" key="2">
    <source>
        <dbReference type="SAM" id="MobiDB-lite"/>
    </source>
</evidence>
<organism evidence="4 5">
    <name type="scientific">Nesterenkonia halotolerans</name>
    <dbReference type="NCBI Taxonomy" id="225325"/>
    <lineage>
        <taxon>Bacteria</taxon>
        <taxon>Bacillati</taxon>
        <taxon>Actinomycetota</taxon>
        <taxon>Actinomycetes</taxon>
        <taxon>Micrococcales</taxon>
        <taxon>Micrococcaceae</taxon>
        <taxon>Nesterenkonia</taxon>
    </lineage>
</organism>
<keyword evidence="5" id="KW-1185">Reference proteome</keyword>
<evidence type="ECO:0000313" key="4">
    <source>
        <dbReference type="EMBL" id="MBE1514693.1"/>
    </source>
</evidence>
<accession>A0ABR9J6U2</accession>
<dbReference type="EMBL" id="JADBEE010000001">
    <property type="protein sequence ID" value="MBE1514693.1"/>
    <property type="molecule type" value="Genomic_DNA"/>
</dbReference>
<feature type="domain" description="ATP-grasp" evidence="3">
    <location>
        <begin position="116"/>
        <end position="372"/>
    </location>
</feature>
<protein>
    <submittedName>
        <fullName evidence="4">D-alanine-D-alanine ligase-like ATP-grasp enzyme</fullName>
    </submittedName>
</protein>
<dbReference type="Proteomes" id="UP000636579">
    <property type="component" value="Unassembled WGS sequence"/>
</dbReference>
<reference evidence="4 5" key="1">
    <citation type="submission" date="2020-10" db="EMBL/GenBank/DDBJ databases">
        <title>Sequencing the genomes of 1000 actinobacteria strains.</title>
        <authorList>
            <person name="Klenk H.-P."/>
        </authorList>
    </citation>
    <scope>NUCLEOTIDE SEQUENCE [LARGE SCALE GENOMIC DNA]</scope>
    <source>
        <strain evidence="4 5">DSM 15474</strain>
    </source>
</reference>
<dbReference type="InterPro" id="IPR011761">
    <property type="entry name" value="ATP-grasp"/>
</dbReference>
<sequence length="377" mass="40558">MHPDNHSATAVSETMPPAPPARPALERSATPSALESFIAEHLEPAFDQLHRWQNIMDHEMLLHRAARRKKMTITKINDSNVLFFLSGMVVGGMDTVVTSLVSHQARRVSASKAMTKKYLQAAEVPTPKGRAINPTEFTRAVQHLKKSDGPVTVKPSAGRAGRGITTDITTREQLRQAWTSAMAARSATSSARYVIMVEEHRAGLDLRACVVGETVVGAIARIPFYVIGDGVSTVAELAAAEIQRRQSNAYLATRQPRVTDTFLAPMGITTETVPDHGALQLLTPTADTARGGGLTVDVLDLLSDELKDLAVDGLLAVPGLGAAAVDMLAPELGSAAEAVVLDVNPYANLMQFHYPAYGAARRINDPILDQLLHRASR</sequence>
<proteinExistence type="predicted"/>
<evidence type="ECO:0000256" key="1">
    <source>
        <dbReference type="PROSITE-ProRule" id="PRU00409"/>
    </source>
</evidence>
<dbReference type="InterPro" id="IPR005479">
    <property type="entry name" value="CPAse_ATP-bd"/>
</dbReference>
<gene>
    <name evidence="4" type="ORF">H4W26_001448</name>
</gene>
<dbReference type="InterPro" id="IPR013815">
    <property type="entry name" value="ATP_grasp_subdomain_1"/>
</dbReference>
<dbReference type="Gene3D" id="3.30.1490.20">
    <property type="entry name" value="ATP-grasp fold, A domain"/>
    <property type="match status" value="1"/>
</dbReference>
<comment type="caution">
    <text evidence="4">The sequence shown here is derived from an EMBL/GenBank/DDBJ whole genome shotgun (WGS) entry which is preliminary data.</text>
</comment>
<feature type="compositionally biased region" description="Polar residues" evidence="2">
    <location>
        <begin position="1"/>
        <end position="12"/>
    </location>
</feature>